<gene>
    <name evidence="5" type="ORF">E9998_00570</name>
</gene>
<dbReference type="PANTHER" id="PTHR12526:SF510">
    <property type="entry name" value="D-INOSITOL 3-PHOSPHATE GLYCOSYLTRANSFERASE"/>
    <property type="match status" value="1"/>
</dbReference>
<dbReference type="Gene3D" id="3.40.50.2000">
    <property type="entry name" value="Glycogen Phosphorylase B"/>
    <property type="match status" value="2"/>
</dbReference>
<dbReference type="InterPro" id="IPR028098">
    <property type="entry name" value="Glyco_trans_4-like_N"/>
</dbReference>
<keyword evidence="2 5" id="KW-0808">Transferase</keyword>
<reference evidence="5 6" key="1">
    <citation type="journal article" date="2018" name="Int. J. Syst. Evol. Microbiol.">
        <title>Glycomyces paridis sp. nov., isolated from the medicinal plant Paris polyphylla.</title>
        <authorList>
            <person name="Fang X.M."/>
            <person name="Bai J.L."/>
            <person name="Su J."/>
            <person name="Zhao L.L."/>
            <person name="Liu H.Y."/>
            <person name="Ma B.P."/>
            <person name="Zhang Y.Q."/>
            <person name="Yu L.Y."/>
        </authorList>
    </citation>
    <scope>NUCLEOTIDE SEQUENCE [LARGE SCALE GENOMIC DNA]</scope>
    <source>
        <strain evidence="5 6">CPCC 204357</strain>
    </source>
</reference>
<comment type="caution">
    <text evidence="5">The sequence shown here is derived from an EMBL/GenBank/DDBJ whole genome shotgun (WGS) entry which is preliminary data.</text>
</comment>
<protein>
    <submittedName>
        <fullName evidence="5">Glycosyltransferase family 4 protein</fullName>
    </submittedName>
</protein>
<dbReference type="SUPFAM" id="SSF53756">
    <property type="entry name" value="UDP-Glycosyltransferase/glycogen phosphorylase"/>
    <property type="match status" value="1"/>
</dbReference>
<evidence type="ECO:0000313" key="5">
    <source>
        <dbReference type="EMBL" id="THV31986.1"/>
    </source>
</evidence>
<evidence type="ECO:0000256" key="1">
    <source>
        <dbReference type="ARBA" id="ARBA00022676"/>
    </source>
</evidence>
<keyword evidence="1" id="KW-0328">Glycosyltransferase</keyword>
<name>A0A4V4HQ08_9ACTN</name>
<dbReference type="GO" id="GO:0016757">
    <property type="term" value="F:glycosyltransferase activity"/>
    <property type="evidence" value="ECO:0007669"/>
    <property type="project" value="UniProtKB-KW"/>
</dbReference>
<dbReference type="AlphaFoldDB" id="A0A4V4HQ08"/>
<keyword evidence="6" id="KW-1185">Reference proteome</keyword>
<dbReference type="CDD" id="cd03801">
    <property type="entry name" value="GT4_PimA-like"/>
    <property type="match status" value="1"/>
</dbReference>
<feature type="domain" description="Glycosyltransferase subfamily 4-like N-terminal" evidence="4">
    <location>
        <begin position="194"/>
        <end position="294"/>
    </location>
</feature>
<evidence type="ECO:0000313" key="6">
    <source>
        <dbReference type="Proteomes" id="UP000305792"/>
    </source>
</evidence>
<organism evidence="5 6">
    <name type="scientific">Glycomyces paridis</name>
    <dbReference type="NCBI Taxonomy" id="2126555"/>
    <lineage>
        <taxon>Bacteria</taxon>
        <taxon>Bacillati</taxon>
        <taxon>Actinomycetota</taxon>
        <taxon>Actinomycetes</taxon>
        <taxon>Glycomycetales</taxon>
        <taxon>Glycomycetaceae</taxon>
        <taxon>Glycomyces</taxon>
    </lineage>
</organism>
<dbReference type="EMBL" id="STGX01000001">
    <property type="protein sequence ID" value="THV31986.1"/>
    <property type="molecule type" value="Genomic_DNA"/>
</dbReference>
<proteinExistence type="predicted"/>
<feature type="domain" description="Glycosyl transferase family 1" evidence="3">
    <location>
        <begin position="314"/>
        <end position="472"/>
    </location>
</feature>
<evidence type="ECO:0000259" key="4">
    <source>
        <dbReference type="Pfam" id="PF13439"/>
    </source>
</evidence>
<dbReference type="PANTHER" id="PTHR12526">
    <property type="entry name" value="GLYCOSYLTRANSFERASE"/>
    <property type="match status" value="1"/>
</dbReference>
<dbReference type="InterPro" id="IPR001296">
    <property type="entry name" value="Glyco_trans_1"/>
</dbReference>
<accession>A0A4V4HQ08</accession>
<evidence type="ECO:0000259" key="3">
    <source>
        <dbReference type="Pfam" id="PF00534"/>
    </source>
</evidence>
<dbReference type="Pfam" id="PF13439">
    <property type="entry name" value="Glyco_transf_4"/>
    <property type="match status" value="1"/>
</dbReference>
<evidence type="ECO:0000256" key="2">
    <source>
        <dbReference type="ARBA" id="ARBA00022679"/>
    </source>
</evidence>
<dbReference type="Proteomes" id="UP000305792">
    <property type="component" value="Unassembled WGS sequence"/>
</dbReference>
<sequence>MRSTMEPTGRPRVVMLVDNTVDGDSRVQKAARAMADYGWDVHLIGRSTTPAPEEYALGAATVHRLPLEAVPARKSLLDRAMRLRFPLMYKNNGLADVVQRDVGISKTEEVQRSFAPGARARGVLPRPMRDLAGKVRRRFLQTRVRQTRAGFRWRGRRTHGRLQTFDAAMWKALAGNGAWRRLDPTPLRYDVTYGPLIEALRPALVHAHDYRMIGVGARAVARARSRGERVRLLYDAHEFVPGITNPAGSRWLASQTLYEREYFKCADAVVTVSEPLADLLVAEHGLAERPAVVLNTPPRTPSAAPAPGVRAACGLPAETPLAVYCGGAAEPRGLHTLVGTLALLPDLHVALVINTLDSPYVQGLVATAEAAGAADRLHLMGYVPYAELPAFLASADVGVHPLRRGPVNHEVALSTKFFEFLQARIPVVVSDVRAMSEAVADMGIGESFASEDTADLARALTAVLVAPETYRKPYTDPDLLDRYTWEAQAEHYETLYHRLLD</sequence>
<dbReference type="Pfam" id="PF00534">
    <property type="entry name" value="Glycos_transf_1"/>
    <property type="match status" value="1"/>
</dbReference>